<protein>
    <submittedName>
        <fullName evidence="5">GntR family transcriptional regulator</fullName>
    </submittedName>
</protein>
<dbReference type="GO" id="GO:0003677">
    <property type="term" value="F:DNA binding"/>
    <property type="evidence" value="ECO:0007669"/>
    <property type="project" value="UniProtKB-KW"/>
</dbReference>
<gene>
    <name evidence="5" type="ORF">IDM49_10800</name>
</gene>
<dbReference type="Pfam" id="PF07729">
    <property type="entry name" value="FCD"/>
    <property type="match status" value="1"/>
</dbReference>
<evidence type="ECO:0000256" key="2">
    <source>
        <dbReference type="ARBA" id="ARBA00023125"/>
    </source>
</evidence>
<dbReference type="Proteomes" id="UP000516404">
    <property type="component" value="Chromosome"/>
</dbReference>
<dbReference type="InterPro" id="IPR000524">
    <property type="entry name" value="Tscrpt_reg_HTH_GntR"/>
</dbReference>
<dbReference type="Gene3D" id="1.20.120.530">
    <property type="entry name" value="GntR ligand-binding domain-like"/>
    <property type="match status" value="1"/>
</dbReference>
<evidence type="ECO:0000313" key="5">
    <source>
        <dbReference type="EMBL" id="QNV37669.1"/>
    </source>
</evidence>
<dbReference type="CDD" id="cd07377">
    <property type="entry name" value="WHTH_GntR"/>
    <property type="match status" value="1"/>
</dbReference>
<dbReference type="InterPro" id="IPR011711">
    <property type="entry name" value="GntR_C"/>
</dbReference>
<dbReference type="EMBL" id="CP061539">
    <property type="protein sequence ID" value="QNV37669.1"/>
    <property type="molecule type" value="Genomic_DNA"/>
</dbReference>
<dbReference type="Pfam" id="PF00392">
    <property type="entry name" value="GntR"/>
    <property type="match status" value="1"/>
</dbReference>
<dbReference type="SMART" id="SM00345">
    <property type="entry name" value="HTH_GNTR"/>
    <property type="match status" value="1"/>
</dbReference>
<keyword evidence="3" id="KW-0804">Transcription</keyword>
<evidence type="ECO:0000256" key="3">
    <source>
        <dbReference type="ARBA" id="ARBA00023163"/>
    </source>
</evidence>
<dbReference type="SUPFAM" id="SSF48008">
    <property type="entry name" value="GntR ligand-binding domain-like"/>
    <property type="match status" value="1"/>
</dbReference>
<dbReference type="AlphaFoldDB" id="A0A7H2BDC3"/>
<dbReference type="Gene3D" id="1.10.10.10">
    <property type="entry name" value="Winged helix-like DNA-binding domain superfamily/Winged helix DNA-binding domain"/>
    <property type="match status" value="1"/>
</dbReference>
<dbReference type="PANTHER" id="PTHR43537">
    <property type="entry name" value="TRANSCRIPTIONAL REGULATOR, GNTR FAMILY"/>
    <property type="match status" value="1"/>
</dbReference>
<name>A0A7H2BDC3_9MICC</name>
<dbReference type="PRINTS" id="PR00035">
    <property type="entry name" value="HTHGNTR"/>
</dbReference>
<dbReference type="KEGG" id="rter:IDM49_10800"/>
<evidence type="ECO:0000259" key="4">
    <source>
        <dbReference type="PROSITE" id="PS50949"/>
    </source>
</evidence>
<proteinExistence type="predicted"/>
<dbReference type="GeneID" id="96624727"/>
<dbReference type="PROSITE" id="PS50949">
    <property type="entry name" value="HTH_GNTR"/>
    <property type="match status" value="1"/>
</dbReference>
<organism evidence="5 6">
    <name type="scientific">Rothia terrae</name>
    <dbReference type="NCBI Taxonomy" id="396015"/>
    <lineage>
        <taxon>Bacteria</taxon>
        <taxon>Bacillati</taxon>
        <taxon>Actinomycetota</taxon>
        <taxon>Actinomycetes</taxon>
        <taxon>Micrococcales</taxon>
        <taxon>Micrococcaceae</taxon>
        <taxon>Rothia</taxon>
    </lineage>
</organism>
<dbReference type="SMART" id="SM00895">
    <property type="entry name" value="FCD"/>
    <property type="match status" value="1"/>
</dbReference>
<dbReference type="SUPFAM" id="SSF46785">
    <property type="entry name" value="Winged helix' DNA-binding domain"/>
    <property type="match status" value="1"/>
</dbReference>
<feature type="domain" description="HTH gntR-type" evidence="4">
    <location>
        <begin position="26"/>
        <end position="93"/>
    </location>
</feature>
<keyword evidence="6" id="KW-1185">Reference proteome</keyword>
<dbReference type="InterPro" id="IPR036390">
    <property type="entry name" value="WH_DNA-bd_sf"/>
</dbReference>
<dbReference type="InterPro" id="IPR008920">
    <property type="entry name" value="TF_FadR/GntR_C"/>
</dbReference>
<dbReference type="PANTHER" id="PTHR43537:SF45">
    <property type="entry name" value="GNTR FAMILY REGULATORY PROTEIN"/>
    <property type="match status" value="1"/>
</dbReference>
<keyword evidence="2" id="KW-0238">DNA-binding</keyword>
<accession>A0A7H2BDC3</accession>
<evidence type="ECO:0000256" key="1">
    <source>
        <dbReference type="ARBA" id="ARBA00023015"/>
    </source>
</evidence>
<dbReference type="InterPro" id="IPR036388">
    <property type="entry name" value="WH-like_DNA-bd_sf"/>
</dbReference>
<evidence type="ECO:0000313" key="6">
    <source>
        <dbReference type="Proteomes" id="UP000516404"/>
    </source>
</evidence>
<sequence>MNPETTSIPLVPTLDSIVARSTPDHAFATKWAADVLRTAMTEGALDPGTKLSEAALAQQLGISRNTLRQAFTALESEHLMTRVPNRGVFVATPGKKQIHELFTLRLALESGAIDLISAGEKPILRRIIEQSKVHRASGSVSGMAGANQDFHRELVRLSGSERLNTLMVSALAEMRLLFHSMVAVPDFHSPFVEKNEHLMHLLEAGDKYEAHVYLRDYLASSAAYFADRV</sequence>
<dbReference type="RefSeq" id="WP_190724511.1">
    <property type="nucleotide sequence ID" value="NZ_CP061539.1"/>
</dbReference>
<keyword evidence="1" id="KW-0805">Transcription regulation</keyword>
<reference evidence="5 6" key="1">
    <citation type="submission" date="2020-09" db="EMBL/GenBank/DDBJ databases">
        <title>Investigation of environmental microbes.</title>
        <authorList>
            <person name="Ou Y."/>
            <person name="Kang Q."/>
        </authorList>
    </citation>
    <scope>NUCLEOTIDE SEQUENCE [LARGE SCALE GENOMIC DNA]</scope>
    <source>
        <strain evidence="5 6">KJZ-14</strain>
    </source>
</reference>
<dbReference type="GO" id="GO:0003700">
    <property type="term" value="F:DNA-binding transcription factor activity"/>
    <property type="evidence" value="ECO:0007669"/>
    <property type="project" value="InterPro"/>
</dbReference>